<gene>
    <name evidence="2" type="ORF">KCMC57_47630</name>
</gene>
<organism evidence="2">
    <name type="scientific">Kitasatospora sp. CMC57</name>
    <dbReference type="NCBI Taxonomy" id="3231513"/>
    <lineage>
        <taxon>Bacteria</taxon>
        <taxon>Bacillati</taxon>
        <taxon>Actinomycetota</taxon>
        <taxon>Actinomycetes</taxon>
        <taxon>Kitasatosporales</taxon>
        <taxon>Streptomycetaceae</taxon>
        <taxon>Kitasatospora</taxon>
    </lineage>
</organism>
<feature type="region of interest" description="Disordered" evidence="1">
    <location>
        <begin position="1"/>
        <end position="30"/>
    </location>
</feature>
<evidence type="ECO:0000256" key="1">
    <source>
        <dbReference type="SAM" id="MobiDB-lite"/>
    </source>
</evidence>
<dbReference type="AlphaFoldDB" id="A0AB33K2C3"/>
<name>A0AB33K2C3_9ACTN</name>
<dbReference type="EMBL" id="AP035881">
    <property type="protein sequence ID" value="BFP48395.1"/>
    <property type="molecule type" value="Genomic_DNA"/>
</dbReference>
<accession>A0AB33K2C3</accession>
<protein>
    <recommendedName>
        <fullName evidence="3">Transposase</fullName>
    </recommendedName>
</protein>
<sequence>MRSRRCASPLGGHPARKGRRSLGISVGTTSGRVQPTHAYLQHWREGAPSTEEQTERLWQLRAEADVAREAVRHHR</sequence>
<evidence type="ECO:0000313" key="2">
    <source>
        <dbReference type="EMBL" id="BFP48395.1"/>
    </source>
</evidence>
<proteinExistence type="predicted"/>
<reference evidence="2" key="1">
    <citation type="submission" date="2024-07" db="EMBL/GenBank/DDBJ databases">
        <title>Complete genome sequences of cellulolytic bacteria, Kitasatospora sp. CMC57 and Streptomyces sp. CMC78, isolated from Japanese agricultural soil.</title>
        <authorList>
            <person name="Hashimoto T."/>
            <person name="Ito M."/>
            <person name="Iwamoto M."/>
            <person name="Fukahori D."/>
            <person name="Shoda T."/>
            <person name="Sakoda M."/>
            <person name="Morohoshi T."/>
            <person name="Mitsuboshi M."/>
            <person name="Nishizawa T."/>
        </authorList>
    </citation>
    <scope>NUCLEOTIDE SEQUENCE</scope>
    <source>
        <strain evidence="2">CMC57</strain>
    </source>
</reference>
<evidence type="ECO:0008006" key="3">
    <source>
        <dbReference type="Google" id="ProtNLM"/>
    </source>
</evidence>